<dbReference type="InterPro" id="IPR008928">
    <property type="entry name" value="6-hairpin_glycosidase_sf"/>
</dbReference>
<name>A0A9D1RDD6_9FIRM</name>
<dbReference type="EMBL" id="DXGE01000003">
    <property type="protein sequence ID" value="HIW84998.1"/>
    <property type="molecule type" value="Genomic_DNA"/>
</dbReference>
<dbReference type="GO" id="GO:0005975">
    <property type="term" value="P:carbohydrate metabolic process"/>
    <property type="evidence" value="ECO:0007669"/>
    <property type="project" value="InterPro"/>
</dbReference>
<dbReference type="SUPFAM" id="SSF48208">
    <property type="entry name" value="Six-hairpin glycosidases"/>
    <property type="match status" value="1"/>
</dbReference>
<evidence type="ECO:0000313" key="2">
    <source>
        <dbReference type="Proteomes" id="UP000824205"/>
    </source>
</evidence>
<dbReference type="Gene3D" id="1.50.10.10">
    <property type="match status" value="1"/>
</dbReference>
<sequence length="672" mass="75262">MLNDGFIKADLRQNAFAVWAKPPAWRLNDGRYKTLCENKAVLWEIGRENGVCSEHMEMSGFQSSSIVCAGKDARGGLLLRRHITVPALRKVPDDTRGSFAFNITGGVCRIFVDAKEQKEHPQKIIMRGNLTVISDCRACEITRQFINCADAPALIEQIDIKMKTAGKLRISTPYIKKTLPARKCAGGSISYGACAVYEGSVSFNRAYDFKAEKTLPCGGKASFYIVYFAGGAHTVIDIEQQIRERNRFIENRFTRTVVKSGNEFTDAEFSHCMLRACESIFKTKSGLFHSPGGGNYYAALWTNDQCEYANPLFAFINYPPATQSALNCYRLYERYMDKSDTPFQEKRALVTSIVAQGDGYWNGAGDRGDGAMYAYGLCRFLLALGEKKLFEEFLDNIKWCIDFCLSRKNEAGVISSDSDELENRFESGSANLNTSCLTYDALLNGALICEILGKSELARAWKNEAALLKENIEKYFGANVEGFATYAYYKGNALLRSWICTPLTVEIFNRKEETLKALFSPALYRNGMLRSVSNNATTWDRSLLFALRGAFLADDEKAFDKLCAYSRDRLIGNHSPYPFEAYPEGNRAHLSGESALFCRAVTEGLFGLRVTGYRKLRIAPKKSGISVCGLYLFGETFAIFAEDDKLILKIGSDEYCRSGHTAEFDFEKNEFV</sequence>
<dbReference type="AlphaFoldDB" id="A0A9D1RDD6"/>
<dbReference type="Proteomes" id="UP000824205">
    <property type="component" value="Unassembled WGS sequence"/>
</dbReference>
<gene>
    <name evidence="1" type="ORF">IAA48_00735</name>
</gene>
<reference evidence="1" key="1">
    <citation type="journal article" date="2021" name="PeerJ">
        <title>Extensive microbial diversity within the chicken gut microbiome revealed by metagenomics and culture.</title>
        <authorList>
            <person name="Gilroy R."/>
            <person name="Ravi A."/>
            <person name="Getino M."/>
            <person name="Pursley I."/>
            <person name="Horton D.L."/>
            <person name="Alikhan N.F."/>
            <person name="Baker D."/>
            <person name="Gharbi K."/>
            <person name="Hall N."/>
            <person name="Watson M."/>
            <person name="Adriaenssens E.M."/>
            <person name="Foster-Nyarko E."/>
            <person name="Jarju S."/>
            <person name="Secka A."/>
            <person name="Antonio M."/>
            <person name="Oren A."/>
            <person name="Chaudhuri R.R."/>
            <person name="La Ragione R."/>
            <person name="Hildebrand F."/>
            <person name="Pallen M.J."/>
        </authorList>
    </citation>
    <scope>NUCLEOTIDE SEQUENCE</scope>
    <source>
        <strain evidence="1">421</strain>
    </source>
</reference>
<reference evidence="1" key="2">
    <citation type="submission" date="2021-04" db="EMBL/GenBank/DDBJ databases">
        <authorList>
            <person name="Gilroy R."/>
        </authorList>
    </citation>
    <scope>NUCLEOTIDE SEQUENCE</scope>
    <source>
        <strain evidence="1">421</strain>
    </source>
</reference>
<proteinExistence type="predicted"/>
<protein>
    <recommendedName>
        <fullName evidence="3">Alpha-L-rhamnosidase six-hairpin glycosidase domain-containing protein</fullName>
    </recommendedName>
</protein>
<organism evidence="1 2">
    <name type="scientific">Candidatus Eubacterium faecipullorum</name>
    <dbReference type="NCBI Taxonomy" id="2838571"/>
    <lineage>
        <taxon>Bacteria</taxon>
        <taxon>Bacillati</taxon>
        <taxon>Bacillota</taxon>
        <taxon>Clostridia</taxon>
        <taxon>Eubacteriales</taxon>
        <taxon>Eubacteriaceae</taxon>
        <taxon>Eubacterium</taxon>
    </lineage>
</organism>
<evidence type="ECO:0008006" key="3">
    <source>
        <dbReference type="Google" id="ProtNLM"/>
    </source>
</evidence>
<dbReference type="InterPro" id="IPR012341">
    <property type="entry name" value="6hp_glycosidase-like_sf"/>
</dbReference>
<comment type="caution">
    <text evidence="1">The sequence shown here is derived from an EMBL/GenBank/DDBJ whole genome shotgun (WGS) entry which is preliminary data.</text>
</comment>
<accession>A0A9D1RDD6</accession>
<evidence type="ECO:0000313" key="1">
    <source>
        <dbReference type="EMBL" id="HIW84998.1"/>
    </source>
</evidence>